<protein>
    <submittedName>
        <fullName evidence="3">VOC family protein</fullName>
    </submittedName>
</protein>
<dbReference type="InterPro" id="IPR018146">
    <property type="entry name" value="Glyoxalase_1_CS"/>
</dbReference>
<dbReference type="PANTHER" id="PTHR21366">
    <property type="entry name" value="GLYOXALASE FAMILY PROTEIN"/>
    <property type="match status" value="1"/>
</dbReference>
<accession>A0ABT1Q5P7</accession>
<gene>
    <name evidence="3" type="ORF">NGB36_29865</name>
</gene>
<dbReference type="InterPro" id="IPR050383">
    <property type="entry name" value="GlyoxalaseI/FosfomycinResist"/>
</dbReference>
<dbReference type="PANTHER" id="PTHR21366:SF22">
    <property type="entry name" value="VOC DOMAIN-CONTAINING PROTEIN"/>
    <property type="match status" value="1"/>
</dbReference>
<reference evidence="3" key="1">
    <citation type="submission" date="2022-06" db="EMBL/GenBank/DDBJ databases">
        <title>Draft genome sequence of Streptomyces sp. RB6PN25 isolated from peat swamp forest in Thailand.</title>
        <authorList>
            <person name="Duangmal K."/>
            <person name="Klaysubun C."/>
        </authorList>
    </citation>
    <scope>NUCLEOTIDE SEQUENCE</scope>
    <source>
        <strain evidence="3">RB6PN25</strain>
    </source>
</reference>
<sequence length="119" mass="12768">MKASAIHHVSVCVEKLDDAVDFYTRRLGLRLRDDRPDTLGRGAWLDAGPQQLHLIEAAPPPGRGQHFALAVADLDAATTELRAAGVQVSEAIRIGSARQAFVTDPSGNAIELHEPSHDA</sequence>
<dbReference type="Gene3D" id="3.10.180.10">
    <property type="entry name" value="2,3-Dihydroxybiphenyl 1,2-Dioxygenase, domain 1"/>
    <property type="match status" value="1"/>
</dbReference>
<keyword evidence="1" id="KW-0479">Metal-binding</keyword>
<dbReference type="Proteomes" id="UP001057702">
    <property type="component" value="Unassembled WGS sequence"/>
</dbReference>
<dbReference type="InterPro" id="IPR029068">
    <property type="entry name" value="Glyas_Bleomycin-R_OHBP_Dase"/>
</dbReference>
<dbReference type="EMBL" id="JANFNG010000039">
    <property type="protein sequence ID" value="MCQ4084670.1"/>
    <property type="molecule type" value="Genomic_DNA"/>
</dbReference>
<evidence type="ECO:0000259" key="2">
    <source>
        <dbReference type="PROSITE" id="PS51819"/>
    </source>
</evidence>
<dbReference type="PROSITE" id="PS51819">
    <property type="entry name" value="VOC"/>
    <property type="match status" value="1"/>
</dbReference>
<dbReference type="PROSITE" id="PS00934">
    <property type="entry name" value="GLYOXALASE_I_1"/>
    <property type="match status" value="1"/>
</dbReference>
<proteinExistence type="predicted"/>
<comment type="caution">
    <text evidence="3">The sequence shown here is derived from an EMBL/GenBank/DDBJ whole genome shotgun (WGS) entry which is preliminary data.</text>
</comment>
<dbReference type="Pfam" id="PF00903">
    <property type="entry name" value="Glyoxalase"/>
    <property type="match status" value="1"/>
</dbReference>
<dbReference type="InterPro" id="IPR037523">
    <property type="entry name" value="VOC_core"/>
</dbReference>
<evidence type="ECO:0000256" key="1">
    <source>
        <dbReference type="ARBA" id="ARBA00022723"/>
    </source>
</evidence>
<organism evidence="3 4">
    <name type="scientific">Streptomyces humicola</name>
    <dbReference type="NCBI Taxonomy" id="2953240"/>
    <lineage>
        <taxon>Bacteria</taxon>
        <taxon>Bacillati</taxon>
        <taxon>Actinomycetota</taxon>
        <taxon>Actinomycetes</taxon>
        <taxon>Kitasatosporales</taxon>
        <taxon>Streptomycetaceae</taxon>
        <taxon>Streptomyces</taxon>
    </lineage>
</organism>
<dbReference type="InterPro" id="IPR004360">
    <property type="entry name" value="Glyas_Fos-R_dOase_dom"/>
</dbReference>
<dbReference type="RefSeq" id="WP_255923739.1">
    <property type="nucleotide sequence ID" value="NZ_JANFNG010000039.1"/>
</dbReference>
<evidence type="ECO:0000313" key="4">
    <source>
        <dbReference type="Proteomes" id="UP001057702"/>
    </source>
</evidence>
<feature type="domain" description="VOC" evidence="2">
    <location>
        <begin position="5"/>
        <end position="115"/>
    </location>
</feature>
<name>A0ABT1Q5P7_9ACTN</name>
<keyword evidence="4" id="KW-1185">Reference proteome</keyword>
<dbReference type="SUPFAM" id="SSF54593">
    <property type="entry name" value="Glyoxalase/Bleomycin resistance protein/Dihydroxybiphenyl dioxygenase"/>
    <property type="match status" value="1"/>
</dbReference>
<evidence type="ECO:0000313" key="3">
    <source>
        <dbReference type="EMBL" id="MCQ4084670.1"/>
    </source>
</evidence>